<keyword evidence="4" id="KW-0274">FAD</keyword>
<dbReference type="InterPro" id="IPR050416">
    <property type="entry name" value="FAD-linked_Oxidoreductase"/>
</dbReference>
<dbReference type="Gene3D" id="3.30.465.10">
    <property type="match status" value="1"/>
</dbReference>
<feature type="domain" description="FAD-binding PCMH-type" evidence="6">
    <location>
        <begin position="34"/>
        <end position="202"/>
    </location>
</feature>
<evidence type="ECO:0000313" key="7">
    <source>
        <dbReference type="EMBL" id="MFC3764124.1"/>
    </source>
</evidence>
<dbReference type="InterPro" id="IPR006093">
    <property type="entry name" value="Oxy_OxRdtase_FAD_BS"/>
</dbReference>
<comment type="caution">
    <text evidence="7">The sequence shown here is derived from an EMBL/GenBank/DDBJ whole genome shotgun (WGS) entry which is preliminary data.</text>
</comment>
<accession>A0ABV7YJF8</accession>
<gene>
    <name evidence="7" type="ORF">ACFOUW_25040</name>
</gene>
<reference evidence="8" key="1">
    <citation type="journal article" date="2019" name="Int. J. Syst. Evol. Microbiol.">
        <title>The Global Catalogue of Microorganisms (GCM) 10K type strain sequencing project: providing services to taxonomists for standard genome sequencing and annotation.</title>
        <authorList>
            <consortium name="The Broad Institute Genomics Platform"/>
            <consortium name="The Broad Institute Genome Sequencing Center for Infectious Disease"/>
            <person name="Wu L."/>
            <person name="Ma J."/>
        </authorList>
    </citation>
    <scope>NUCLEOTIDE SEQUENCE [LARGE SCALE GENOMIC DNA]</scope>
    <source>
        <strain evidence="8">CGMCC 4.7241</strain>
    </source>
</reference>
<dbReference type="InterPro" id="IPR016167">
    <property type="entry name" value="FAD-bd_PCMH_sub1"/>
</dbReference>
<evidence type="ECO:0000256" key="1">
    <source>
        <dbReference type="ARBA" id="ARBA00001974"/>
    </source>
</evidence>
<organism evidence="7 8">
    <name type="scientific">Tenggerimyces flavus</name>
    <dbReference type="NCBI Taxonomy" id="1708749"/>
    <lineage>
        <taxon>Bacteria</taxon>
        <taxon>Bacillati</taxon>
        <taxon>Actinomycetota</taxon>
        <taxon>Actinomycetes</taxon>
        <taxon>Propionibacteriales</taxon>
        <taxon>Nocardioidaceae</taxon>
        <taxon>Tenggerimyces</taxon>
    </lineage>
</organism>
<sequence length="449" mass="47358">MNSIATLRDAVKGAVVLPGDATWEQERLAWHLTNDQHPAAVVHVTGVDDVVAAVNFAKQHGLSVTAQARGHGATAALQGAILLRTLGLTAIEVDEQARIARVEPGVRWGELNEVLAPTGLTGLPGSSGDTSVVGYTLGGGLSWFGRKYGQAANHVHAVELVTADGEPVRVTAESDPELFWAVRGGGGDFGIVTALELRLFAEPQIYGGRMTFAAEHAREVFRSFVAVTKSAPEDLTLWAWLMNMPDAPMIPEPMRGRWLVMIDAVYLGSSSAADALLAPIRAAAPLLSDTVGTVPLNQLDGVANEPVDPVPGLLQGTLLSGFDESAVDALIAAANPGQPSPVAVFEVRHLGGAFARPQPTDGAAGALAEPYLLFFGGFLPSPAFTPILEAAMGEITEAMATWDTQRTHLNMSSNKPVEVLFPTDVLSSLRAIKHRRDPNGVIRSNHPVG</sequence>
<dbReference type="PANTHER" id="PTHR42973:SF39">
    <property type="entry name" value="FAD-BINDING PCMH-TYPE DOMAIN-CONTAINING PROTEIN"/>
    <property type="match status" value="1"/>
</dbReference>
<keyword evidence="3" id="KW-0285">Flavoprotein</keyword>
<dbReference type="PROSITE" id="PS00862">
    <property type="entry name" value="OX2_COVAL_FAD"/>
    <property type="match status" value="1"/>
</dbReference>
<protein>
    <submittedName>
        <fullName evidence="7">FAD-binding oxidoreductase</fullName>
    </submittedName>
</protein>
<evidence type="ECO:0000256" key="5">
    <source>
        <dbReference type="ARBA" id="ARBA00023002"/>
    </source>
</evidence>
<dbReference type="SUPFAM" id="SSF56176">
    <property type="entry name" value="FAD-binding/transporter-associated domain-like"/>
    <property type="match status" value="1"/>
</dbReference>
<dbReference type="InterPro" id="IPR006094">
    <property type="entry name" value="Oxid_FAD_bind_N"/>
</dbReference>
<dbReference type="EMBL" id="JBHRZH010000023">
    <property type="protein sequence ID" value="MFC3764124.1"/>
    <property type="molecule type" value="Genomic_DNA"/>
</dbReference>
<dbReference type="PANTHER" id="PTHR42973">
    <property type="entry name" value="BINDING OXIDOREDUCTASE, PUTATIVE (AFU_ORTHOLOGUE AFUA_1G17690)-RELATED"/>
    <property type="match status" value="1"/>
</dbReference>
<comment type="similarity">
    <text evidence="2">Belongs to the oxygen-dependent FAD-linked oxidoreductase family.</text>
</comment>
<dbReference type="Gene3D" id="3.30.43.10">
    <property type="entry name" value="Uridine Diphospho-n-acetylenolpyruvylglucosamine Reductase, domain 2"/>
    <property type="match status" value="1"/>
</dbReference>
<keyword evidence="5" id="KW-0560">Oxidoreductase</keyword>
<evidence type="ECO:0000256" key="4">
    <source>
        <dbReference type="ARBA" id="ARBA00022827"/>
    </source>
</evidence>
<dbReference type="Proteomes" id="UP001595699">
    <property type="component" value="Unassembled WGS sequence"/>
</dbReference>
<evidence type="ECO:0000256" key="3">
    <source>
        <dbReference type="ARBA" id="ARBA00022630"/>
    </source>
</evidence>
<dbReference type="InterPro" id="IPR036318">
    <property type="entry name" value="FAD-bd_PCMH-like_sf"/>
</dbReference>
<evidence type="ECO:0000313" key="8">
    <source>
        <dbReference type="Proteomes" id="UP001595699"/>
    </source>
</evidence>
<dbReference type="InterPro" id="IPR016166">
    <property type="entry name" value="FAD-bd_PCMH"/>
</dbReference>
<dbReference type="InterPro" id="IPR016169">
    <property type="entry name" value="FAD-bd_PCMH_sub2"/>
</dbReference>
<dbReference type="Gene3D" id="3.40.462.20">
    <property type="match status" value="1"/>
</dbReference>
<comment type="cofactor">
    <cofactor evidence="1">
        <name>FAD</name>
        <dbReference type="ChEBI" id="CHEBI:57692"/>
    </cofactor>
</comment>
<evidence type="ECO:0000259" key="6">
    <source>
        <dbReference type="PROSITE" id="PS51387"/>
    </source>
</evidence>
<evidence type="ECO:0000256" key="2">
    <source>
        <dbReference type="ARBA" id="ARBA00005466"/>
    </source>
</evidence>
<name>A0ABV7YJF8_9ACTN</name>
<dbReference type="Pfam" id="PF01565">
    <property type="entry name" value="FAD_binding_4"/>
    <property type="match status" value="1"/>
</dbReference>
<proteinExistence type="inferred from homology"/>
<keyword evidence="8" id="KW-1185">Reference proteome</keyword>
<dbReference type="RefSeq" id="WP_205114726.1">
    <property type="nucleotide sequence ID" value="NZ_JAFBCM010000001.1"/>
</dbReference>
<dbReference type="PROSITE" id="PS51387">
    <property type="entry name" value="FAD_PCMH"/>
    <property type="match status" value="1"/>
</dbReference>